<dbReference type="PANTHER" id="PTHR23232:SF158">
    <property type="entry name" value="KRAB DOMAIN-CONTAINING PROTEIN 5"/>
    <property type="match status" value="1"/>
</dbReference>
<dbReference type="InterPro" id="IPR036051">
    <property type="entry name" value="KRAB_dom_sf"/>
</dbReference>
<dbReference type="Pfam" id="PF01352">
    <property type="entry name" value="KRAB"/>
    <property type="match status" value="1"/>
</dbReference>
<name>D2I868_AILME</name>
<protein>
    <recommendedName>
        <fullName evidence="1">KRAB domain-containing protein</fullName>
    </recommendedName>
</protein>
<evidence type="ECO:0000259" key="1">
    <source>
        <dbReference type="PROSITE" id="PS50805"/>
    </source>
</evidence>
<feature type="non-terminal residue" evidence="2">
    <location>
        <position position="41"/>
    </location>
</feature>
<dbReference type="PROSITE" id="PS50805">
    <property type="entry name" value="KRAB"/>
    <property type="match status" value="1"/>
</dbReference>
<dbReference type="InterPro" id="IPR001909">
    <property type="entry name" value="KRAB"/>
</dbReference>
<proteinExistence type="predicted"/>
<reference evidence="2" key="1">
    <citation type="journal article" date="2010" name="Nature">
        <title>The sequence and de novo assembly of the giant panda genome.</title>
        <authorList>
            <person name="Li R."/>
            <person name="Fan W."/>
            <person name="Tian G."/>
            <person name="Zhu H."/>
            <person name="He L."/>
            <person name="Cai J."/>
            <person name="Huang Q."/>
            <person name="Cai Q."/>
            <person name="Li B."/>
            <person name="Bai Y."/>
            <person name="Zhang Z."/>
            <person name="Zhang Y."/>
            <person name="Wang W."/>
            <person name="Li J."/>
            <person name="Wei F."/>
            <person name="Li H."/>
            <person name="Jian M."/>
            <person name="Li J."/>
            <person name="Zhang Z."/>
            <person name="Nielsen R."/>
            <person name="Li D."/>
            <person name="Gu W."/>
            <person name="Yang Z."/>
            <person name="Xuan Z."/>
            <person name="Ryder O.A."/>
            <person name="Leung F.C."/>
            <person name="Zhou Y."/>
            <person name="Cao J."/>
            <person name="Sun X."/>
            <person name="Fu Y."/>
            <person name="Fang X."/>
            <person name="Guo X."/>
            <person name="Wang B."/>
            <person name="Hou R."/>
            <person name="Shen F."/>
            <person name="Mu B."/>
            <person name="Ni P."/>
            <person name="Lin R."/>
            <person name="Qian W."/>
            <person name="Wang G."/>
            <person name="Yu C."/>
            <person name="Nie W."/>
            <person name="Wang J."/>
            <person name="Wu Z."/>
            <person name="Liang H."/>
            <person name="Min J."/>
            <person name="Wu Q."/>
            <person name="Cheng S."/>
            <person name="Ruan J."/>
            <person name="Wang M."/>
            <person name="Shi Z."/>
            <person name="Wen M."/>
            <person name="Liu B."/>
            <person name="Ren X."/>
            <person name="Zheng H."/>
            <person name="Dong D."/>
            <person name="Cook K."/>
            <person name="Shan G."/>
            <person name="Zhang H."/>
            <person name="Kosiol C."/>
            <person name="Xie X."/>
            <person name="Lu Z."/>
            <person name="Zheng H."/>
            <person name="Li Y."/>
            <person name="Steiner C.C."/>
            <person name="Lam T.T."/>
            <person name="Lin S."/>
            <person name="Zhang Q."/>
            <person name="Li G."/>
            <person name="Tian J."/>
            <person name="Gong T."/>
            <person name="Liu H."/>
            <person name="Zhang D."/>
            <person name="Fang L."/>
            <person name="Ye C."/>
            <person name="Zhang J."/>
            <person name="Hu W."/>
            <person name="Xu A."/>
            <person name="Ren Y."/>
            <person name="Zhang G."/>
            <person name="Bruford M.W."/>
            <person name="Li Q."/>
            <person name="Ma L."/>
            <person name="Guo Y."/>
            <person name="An N."/>
            <person name="Hu Y."/>
            <person name="Zheng Y."/>
            <person name="Shi Y."/>
            <person name="Li Z."/>
            <person name="Liu Q."/>
            <person name="Chen Y."/>
            <person name="Zhao J."/>
            <person name="Qu N."/>
            <person name="Zhao S."/>
            <person name="Tian F."/>
            <person name="Wang X."/>
            <person name="Wang H."/>
            <person name="Xu L."/>
            <person name="Liu X."/>
            <person name="Vinar T."/>
            <person name="Wang Y."/>
            <person name="Lam T.W."/>
            <person name="Yiu S.M."/>
            <person name="Liu S."/>
            <person name="Zhang H."/>
            <person name="Li D."/>
            <person name="Huang Y."/>
            <person name="Wang X."/>
            <person name="Yang G."/>
            <person name="Jiang Z."/>
            <person name="Wang J."/>
            <person name="Qin N."/>
            <person name="Li L."/>
            <person name="Li J."/>
            <person name="Bolund L."/>
            <person name="Kristiansen K."/>
            <person name="Wong G.K."/>
            <person name="Olson M."/>
            <person name="Zhang X."/>
            <person name="Li S."/>
            <person name="Yang H."/>
            <person name="Wang J."/>
            <person name="Wang J."/>
        </authorList>
    </citation>
    <scope>NUCLEOTIDE SEQUENCE [LARGE SCALE GENOMIC DNA]</scope>
</reference>
<dbReference type="PANTHER" id="PTHR23232">
    <property type="entry name" value="KRAB DOMAIN C2H2 ZINC FINGER"/>
    <property type="match status" value="1"/>
</dbReference>
<dbReference type="InParanoid" id="D2I868"/>
<dbReference type="Gene3D" id="6.10.140.140">
    <property type="match status" value="1"/>
</dbReference>
<dbReference type="EMBL" id="GL195976">
    <property type="protein sequence ID" value="EFB21707.1"/>
    <property type="molecule type" value="Genomic_DNA"/>
</dbReference>
<dbReference type="SUPFAM" id="SSF109640">
    <property type="entry name" value="KRAB domain (Kruppel-associated box)"/>
    <property type="match status" value="1"/>
</dbReference>
<dbReference type="AlphaFoldDB" id="D2I868"/>
<dbReference type="CDD" id="cd07765">
    <property type="entry name" value="KRAB_A-box"/>
    <property type="match status" value="1"/>
</dbReference>
<accession>D2I868</accession>
<feature type="non-terminal residue" evidence="2">
    <location>
        <position position="1"/>
    </location>
</feature>
<dbReference type="GO" id="GO:0006355">
    <property type="term" value="P:regulation of DNA-templated transcription"/>
    <property type="evidence" value="ECO:0007669"/>
    <property type="project" value="InterPro"/>
</dbReference>
<feature type="domain" description="KRAB" evidence="1">
    <location>
        <begin position="4"/>
        <end position="41"/>
    </location>
</feature>
<organism evidence="2">
    <name type="scientific">Ailuropoda melanoleuca</name>
    <name type="common">Giant panda</name>
    <dbReference type="NCBI Taxonomy" id="9646"/>
    <lineage>
        <taxon>Eukaryota</taxon>
        <taxon>Metazoa</taxon>
        <taxon>Chordata</taxon>
        <taxon>Craniata</taxon>
        <taxon>Vertebrata</taxon>
        <taxon>Euteleostomi</taxon>
        <taxon>Mammalia</taxon>
        <taxon>Eutheria</taxon>
        <taxon>Laurasiatheria</taxon>
        <taxon>Carnivora</taxon>
        <taxon>Caniformia</taxon>
        <taxon>Ursidae</taxon>
        <taxon>Ailuropoda</taxon>
    </lineage>
</organism>
<sequence>QGLLTFRDMPIEFFQEEWGCLNCIQWELYRDVILENYGNLL</sequence>
<gene>
    <name evidence="2" type="ORF">PANDA_022236</name>
</gene>
<evidence type="ECO:0000313" key="2">
    <source>
        <dbReference type="EMBL" id="EFB21707.1"/>
    </source>
</evidence>
<dbReference type="InterPro" id="IPR050169">
    <property type="entry name" value="Krueppel_C2H2_ZnF"/>
</dbReference>